<dbReference type="PROSITE" id="PS00136">
    <property type="entry name" value="SUBTILASE_ASP"/>
    <property type="match status" value="1"/>
</dbReference>
<evidence type="ECO:0000256" key="4">
    <source>
        <dbReference type="ARBA" id="ARBA00022525"/>
    </source>
</evidence>
<evidence type="ECO:0000256" key="5">
    <source>
        <dbReference type="ARBA" id="ARBA00022670"/>
    </source>
</evidence>
<evidence type="ECO:0000259" key="11">
    <source>
        <dbReference type="Pfam" id="PF00082"/>
    </source>
</evidence>
<comment type="similarity">
    <text evidence="3 9 10">Belongs to the peptidase S8 family.</text>
</comment>
<comment type="cofactor">
    <cofactor evidence="1">
        <name>Ca(2+)</name>
        <dbReference type="ChEBI" id="CHEBI:29108"/>
    </cofactor>
</comment>
<dbReference type="InterPro" id="IPR050131">
    <property type="entry name" value="Peptidase_S8_subtilisin-like"/>
</dbReference>
<evidence type="ECO:0000313" key="12">
    <source>
        <dbReference type="EMBL" id="KOO39492.1"/>
    </source>
</evidence>
<dbReference type="GO" id="GO:0004252">
    <property type="term" value="F:serine-type endopeptidase activity"/>
    <property type="evidence" value="ECO:0007669"/>
    <property type="project" value="UniProtKB-UniRule"/>
</dbReference>
<dbReference type="PROSITE" id="PS00138">
    <property type="entry name" value="SUBTILASE_SER"/>
    <property type="match status" value="1"/>
</dbReference>
<evidence type="ECO:0000256" key="10">
    <source>
        <dbReference type="RuleBase" id="RU003355"/>
    </source>
</evidence>
<feature type="domain" description="Peptidase S8/S53" evidence="11">
    <location>
        <begin position="330"/>
        <end position="574"/>
    </location>
</feature>
<dbReference type="InterPro" id="IPR015500">
    <property type="entry name" value="Peptidase_S8_subtilisin-rel"/>
</dbReference>
<dbReference type="AlphaFoldDB" id="A0A0M0KLP1"/>
<keyword evidence="5 9" id="KW-0645">Protease</keyword>
<dbReference type="InterPro" id="IPR023828">
    <property type="entry name" value="Peptidase_S8_Ser-AS"/>
</dbReference>
<dbReference type="RefSeq" id="WP_053431450.1">
    <property type="nucleotide sequence ID" value="NZ_CP040441.1"/>
</dbReference>
<dbReference type="Gene3D" id="3.40.50.200">
    <property type="entry name" value="Peptidase S8/S53 domain"/>
    <property type="match status" value="1"/>
</dbReference>
<comment type="subcellular location">
    <subcellularLocation>
        <location evidence="2">Secreted</location>
    </subcellularLocation>
</comment>
<dbReference type="GO" id="GO:0006508">
    <property type="term" value="P:proteolysis"/>
    <property type="evidence" value="ECO:0007669"/>
    <property type="project" value="UniProtKB-KW"/>
</dbReference>
<keyword evidence="7 9" id="KW-0720">Serine protease</keyword>
<proteinExistence type="inferred from homology"/>
<dbReference type="PROSITE" id="PS51892">
    <property type="entry name" value="SUBTILASE"/>
    <property type="match status" value="1"/>
</dbReference>
<keyword evidence="6 9" id="KW-0378">Hydrolase</keyword>
<dbReference type="PANTHER" id="PTHR43806">
    <property type="entry name" value="PEPTIDASE S8"/>
    <property type="match status" value="1"/>
</dbReference>
<dbReference type="GeneID" id="87597113"/>
<dbReference type="InterPro" id="IPR000209">
    <property type="entry name" value="Peptidase_S8/S53_dom"/>
</dbReference>
<evidence type="ECO:0000256" key="7">
    <source>
        <dbReference type="ARBA" id="ARBA00022825"/>
    </source>
</evidence>
<dbReference type="GO" id="GO:0005576">
    <property type="term" value="C:extracellular region"/>
    <property type="evidence" value="ECO:0007669"/>
    <property type="project" value="UniProtKB-SubCell"/>
</dbReference>
<dbReference type="InterPro" id="IPR023827">
    <property type="entry name" value="Peptidase_S8_Asp-AS"/>
</dbReference>
<protein>
    <submittedName>
        <fullName evidence="12">Protease</fullName>
    </submittedName>
</protein>
<dbReference type="InterPro" id="IPR036852">
    <property type="entry name" value="Peptidase_S8/S53_dom_sf"/>
</dbReference>
<dbReference type="Pfam" id="PF00082">
    <property type="entry name" value="Peptidase_S8"/>
    <property type="match status" value="1"/>
</dbReference>
<evidence type="ECO:0000256" key="2">
    <source>
        <dbReference type="ARBA" id="ARBA00004613"/>
    </source>
</evidence>
<dbReference type="InterPro" id="IPR022398">
    <property type="entry name" value="Peptidase_S8_His-AS"/>
</dbReference>
<accession>A0A0M0KLP1</accession>
<feature type="active site" description="Charge relay system" evidence="9">
    <location>
        <position position="372"/>
    </location>
</feature>
<evidence type="ECO:0000256" key="6">
    <source>
        <dbReference type="ARBA" id="ARBA00022801"/>
    </source>
</evidence>
<dbReference type="InterPro" id="IPR034084">
    <property type="entry name" value="Thermitase-like_dom"/>
</dbReference>
<organism evidence="12">
    <name type="scientific">Halalkalibacterium halodurans</name>
    <name type="common">Bacillus halodurans</name>
    <dbReference type="NCBI Taxonomy" id="86665"/>
    <lineage>
        <taxon>Bacteria</taxon>
        <taxon>Bacillati</taxon>
        <taxon>Bacillota</taxon>
        <taxon>Bacilli</taxon>
        <taxon>Bacillales</taxon>
        <taxon>Bacillaceae</taxon>
        <taxon>Halalkalibacterium (ex Joshi et al. 2022)</taxon>
    </lineage>
</organism>
<dbReference type="PATRIC" id="fig|136160.3.peg.2820"/>
<dbReference type="PANTHER" id="PTHR43806:SF11">
    <property type="entry name" value="CEREVISIN-RELATED"/>
    <property type="match status" value="1"/>
</dbReference>
<gene>
    <name evidence="12" type="ORF">AMD02_12010</name>
</gene>
<evidence type="ECO:0000256" key="8">
    <source>
        <dbReference type="ARBA" id="ARBA00022837"/>
    </source>
</evidence>
<reference evidence="12" key="1">
    <citation type="submission" date="2015-08" db="EMBL/GenBank/DDBJ databases">
        <title>Complete DNA Sequence of Pseudomonas syringae pv. actinidiae, the Causal Agent of Kiwifruit Canker Disease.</title>
        <authorList>
            <person name="Rikkerink E.H.A."/>
            <person name="Fineran P.C."/>
        </authorList>
    </citation>
    <scope>NUCLEOTIDE SEQUENCE</scope>
    <source>
        <strain evidence="12">DSM 13666</strain>
    </source>
</reference>
<evidence type="ECO:0000256" key="1">
    <source>
        <dbReference type="ARBA" id="ARBA00001913"/>
    </source>
</evidence>
<name>A0A0M0KLP1_ALKHA</name>
<dbReference type="CDD" id="cd07484">
    <property type="entry name" value="Peptidases_S8_Thermitase_like"/>
    <property type="match status" value="1"/>
</dbReference>
<feature type="active site" description="Charge relay system" evidence="9">
    <location>
        <position position="339"/>
    </location>
</feature>
<dbReference type="PRINTS" id="PR00723">
    <property type="entry name" value="SUBTILISIN"/>
</dbReference>
<feature type="active site" description="Charge relay system" evidence="9">
    <location>
        <position position="526"/>
    </location>
</feature>
<dbReference type="SUPFAM" id="SSF52743">
    <property type="entry name" value="Subtilisin-like"/>
    <property type="match status" value="1"/>
</dbReference>
<comment type="caution">
    <text evidence="12">The sequence shown here is derived from an EMBL/GenBank/DDBJ whole genome shotgun (WGS) entry which is preliminary data.</text>
</comment>
<keyword evidence="4" id="KW-0964">Secreted</keyword>
<dbReference type="EMBL" id="LILD01000001">
    <property type="protein sequence ID" value="KOO39492.1"/>
    <property type="molecule type" value="Genomic_DNA"/>
</dbReference>
<keyword evidence="8" id="KW-0106">Calcium</keyword>
<dbReference type="PROSITE" id="PS00137">
    <property type="entry name" value="SUBTILASE_HIS"/>
    <property type="match status" value="1"/>
</dbReference>
<evidence type="ECO:0000256" key="9">
    <source>
        <dbReference type="PROSITE-ProRule" id="PRU01240"/>
    </source>
</evidence>
<evidence type="ECO:0000256" key="3">
    <source>
        <dbReference type="ARBA" id="ARBA00011073"/>
    </source>
</evidence>
<sequence>MKTMKTLVIVIGVLALLFIVAIGHVRDQDQALIQTKEIPKTLETEAMDHLLAEDLSLTTSMFIKQMAEQLQRWSEQLEEDPTIKDEFRQQIDEHPHMQGFAIAEANKITQKVGTLHRDDVKALTHVHHNQRYSDPYNVDDSTYMLIGETTDDGRLLIGELNLEFVKKYVKDIAAVADTNGNFFIAGDNPDVSWQDQDERATQLTSETVPELGWDIHVQSEGQEEEGPAYHEHQAVIRFKPNRDPAAWFATNPYRVVEEAPPFFVIESPNQTTVEIVEALSRDYDLDFAEPNYRFTKQIQTPVTPNDEFFKEYQWNLQQIDIEEGWSLASGENVKIAILDTGVDPNHPDIKDKIVNGYNAVEGNNNFADKHGHGTHVAGVAAAVTNNVTGIAGISWKSEILPVKVLNDNGEGSSFEVAKGIYWATDHGAKVINMSLGDYYHSDALRDAVKYAYDHDVVLIAASGNDNVEDPLYPAIYEEVLTVAAVDDTRNRAFFSNFGKHIDVTAPGEHIPSLFPDNQYTVMSGTSMASPHAAGLAGLIRSLRPDLSNQEVMDIMKETAKDLGPKGHDVYYGHGEIDIEAALKAIRTS</sequence>